<dbReference type="Proteomes" id="UP000315496">
    <property type="component" value="Chromosome 1"/>
</dbReference>
<name>A0A4Z1T916_GIAMU</name>
<protein>
    <submittedName>
        <fullName evidence="4">WD domain, G-beta repeat-containing protein</fullName>
    </submittedName>
</protein>
<dbReference type="EMBL" id="VDLU01000001">
    <property type="protein sequence ID" value="TNJ29637.1"/>
    <property type="molecule type" value="Genomic_DNA"/>
</dbReference>
<dbReference type="Gene3D" id="2.130.10.10">
    <property type="entry name" value="YVTN repeat-like/Quinoprotein amine dehydrogenase"/>
    <property type="match status" value="2"/>
</dbReference>
<dbReference type="SMART" id="SM00320">
    <property type="entry name" value="WD40"/>
    <property type="match status" value="6"/>
</dbReference>
<evidence type="ECO:0000313" key="5">
    <source>
        <dbReference type="Proteomes" id="UP000315496"/>
    </source>
</evidence>
<evidence type="ECO:0000313" key="4">
    <source>
        <dbReference type="EMBL" id="TNJ29637.1"/>
    </source>
</evidence>
<dbReference type="InterPro" id="IPR042234">
    <property type="entry name" value="WDFY1/WDFY2"/>
</dbReference>
<keyword evidence="1 3" id="KW-0853">WD repeat</keyword>
<dbReference type="PROSITE" id="PS50082">
    <property type="entry name" value="WD_REPEATS_2"/>
    <property type="match status" value="1"/>
</dbReference>
<dbReference type="VEuPathDB" id="GiardiaDB:GMRT_16291"/>
<dbReference type="InterPro" id="IPR015943">
    <property type="entry name" value="WD40/YVTN_repeat-like_dom_sf"/>
</dbReference>
<dbReference type="InterPro" id="IPR019775">
    <property type="entry name" value="WD40_repeat_CS"/>
</dbReference>
<keyword evidence="2" id="KW-0677">Repeat</keyword>
<feature type="repeat" description="WD" evidence="3">
    <location>
        <begin position="251"/>
        <end position="285"/>
    </location>
</feature>
<dbReference type="OrthoDB" id="189968at2759"/>
<keyword evidence="5" id="KW-1185">Reference proteome</keyword>
<dbReference type="AlphaFoldDB" id="A0A4Z1T916"/>
<evidence type="ECO:0000256" key="1">
    <source>
        <dbReference type="ARBA" id="ARBA00022574"/>
    </source>
</evidence>
<dbReference type="PANTHER" id="PTHR46189:SF1">
    <property type="entry name" value="LD41958P"/>
    <property type="match status" value="1"/>
</dbReference>
<gene>
    <name evidence="4" type="ORF">GMRT_16291</name>
</gene>
<evidence type="ECO:0000256" key="2">
    <source>
        <dbReference type="ARBA" id="ARBA00022737"/>
    </source>
</evidence>
<dbReference type="GO" id="GO:0005769">
    <property type="term" value="C:early endosome"/>
    <property type="evidence" value="ECO:0007669"/>
    <property type="project" value="TreeGrafter"/>
</dbReference>
<dbReference type="Pfam" id="PF00400">
    <property type="entry name" value="WD40"/>
    <property type="match status" value="2"/>
</dbReference>
<dbReference type="InterPro" id="IPR036322">
    <property type="entry name" value="WD40_repeat_dom_sf"/>
</dbReference>
<reference evidence="4 5" key="1">
    <citation type="submission" date="2019-05" db="EMBL/GenBank/DDBJ databases">
        <title>The compact genome of Giardia muris reveals important steps in the evolution of intestinal protozoan parasites.</title>
        <authorList>
            <person name="Xu F."/>
            <person name="Jimenez-Gonzalez A."/>
            <person name="Einarsson E."/>
            <person name="Astvaldsson A."/>
            <person name="Peirasmaki D."/>
            <person name="Eckmann L."/>
            <person name="Andersson J.O."/>
            <person name="Svard S.G."/>
            <person name="Jerlstrom-Hultqvist J."/>
        </authorList>
    </citation>
    <scope>NUCLEOTIDE SEQUENCE [LARGE SCALE GENOMIC DNA]</scope>
    <source>
        <strain evidence="4 5">Roberts-Thomson</strain>
    </source>
</reference>
<proteinExistence type="predicted"/>
<dbReference type="PROSITE" id="PS00678">
    <property type="entry name" value="WD_REPEATS_1"/>
    <property type="match status" value="1"/>
</dbReference>
<comment type="caution">
    <text evidence="4">The sequence shown here is derived from an EMBL/GenBank/DDBJ whole genome shotgun (WGS) entry which is preliminary data.</text>
</comment>
<organism evidence="4 5">
    <name type="scientific">Giardia muris</name>
    <dbReference type="NCBI Taxonomy" id="5742"/>
    <lineage>
        <taxon>Eukaryota</taxon>
        <taxon>Metamonada</taxon>
        <taxon>Diplomonadida</taxon>
        <taxon>Hexamitidae</taxon>
        <taxon>Giardiinae</taxon>
        <taxon>Giardia</taxon>
    </lineage>
</organism>
<dbReference type="SUPFAM" id="SSF50978">
    <property type="entry name" value="WD40 repeat-like"/>
    <property type="match status" value="1"/>
</dbReference>
<dbReference type="PANTHER" id="PTHR46189">
    <property type="entry name" value="LD41958P"/>
    <property type="match status" value="1"/>
</dbReference>
<dbReference type="InterPro" id="IPR001680">
    <property type="entry name" value="WD40_rpt"/>
</dbReference>
<accession>A0A4Z1T916</accession>
<evidence type="ECO:0000256" key="3">
    <source>
        <dbReference type="PROSITE-ProRule" id="PRU00221"/>
    </source>
</evidence>
<sequence length="341" mass="38401">MLSRVGSLVSHKRAVNVVVQTPESYLLSGGDDRLLVVHIWDSNRHRYNVATSMGCSNQVMAIGYDSRHRRVYTGCHGGTVDVFSLSLNFELTHLATYKWHGRECSCILVLEHHDIVITGGFDRQVLFFDIRANQVIYSDTLAKDFIRTLYYDDVGGKLYLGTHESNGILVYNLEDPRSVANNPPTLSHRLGAEGIYKHVSPVRWIDFQPISRYLFSCDHDGKILIFQAGEPGNERPSRAIGELKEREGTKLRCVLWNQNTRLLFSCGKDAHIKMWDVLKGEQITSVLAHRGEVMGMLFDQHSLFATTSPTAILTLFSWGKDGSINIWAIIPKDGLLAVPSR</sequence>